<protein>
    <submittedName>
        <fullName evidence="1">Uncharacterized protein</fullName>
    </submittedName>
</protein>
<dbReference type="SUPFAM" id="SSF55729">
    <property type="entry name" value="Acyl-CoA N-acyltransferases (Nat)"/>
    <property type="match status" value="1"/>
</dbReference>
<organism evidence="1 2">
    <name type="scientific">Flavobacterium rivuli WB 3.3-2 = DSM 21788</name>
    <dbReference type="NCBI Taxonomy" id="1121895"/>
    <lineage>
        <taxon>Bacteria</taxon>
        <taxon>Pseudomonadati</taxon>
        <taxon>Bacteroidota</taxon>
        <taxon>Flavobacteriia</taxon>
        <taxon>Flavobacteriales</taxon>
        <taxon>Flavobacteriaceae</taxon>
        <taxon>Flavobacterium</taxon>
    </lineage>
</organism>
<keyword evidence="2" id="KW-1185">Reference proteome</keyword>
<dbReference type="InterPro" id="IPR016181">
    <property type="entry name" value="Acyl_CoA_acyltransferase"/>
</dbReference>
<reference evidence="1 2" key="1">
    <citation type="submission" date="2013-09" db="EMBL/GenBank/DDBJ databases">
        <authorList>
            <person name="Zeng Z."/>
            <person name="Chen C."/>
        </authorList>
    </citation>
    <scope>NUCLEOTIDE SEQUENCE [LARGE SCALE GENOMIC DNA]</scope>
    <source>
        <strain evidence="1 2">WB 3.3-2</strain>
    </source>
</reference>
<evidence type="ECO:0000313" key="1">
    <source>
        <dbReference type="EMBL" id="KGO87793.1"/>
    </source>
</evidence>
<dbReference type="EMBL" id="JRLX01000003">
    <property type="protein sequence ID" value="KGO87793.1"/>
    <property type="molecule type" value="Genomic_DNA"/>
</dbReference>
<comment type="caution">
    <text evidence="1">The sequence shown here is derived from an EMBL/GenBank/DDBJ whole genome shotgun (WGS) entry which is preliminary data.</text>
</comment>
<accession>A0A0A2M8M3</accession>
<dbReference type="STRING" id="1121895.GCA_000378485_01584"/>
<dbReference type="eggNOG" id="COG3146">
    <property type="taxonomic scope" value="Bacteria"/>
</dbReference>
<sequence>MYTITPYTKDHFSQWNEFVAQSKNGTFLFHRDFMEYHNDRFEDYSLIVFEGKNPVALLPAHRVEGAVYSHWGLTYGGLILGNKIKLSNVINIVKQLLQYLHENGISKLHIKAIPHIYHKVPAEEMEYVLFLANAKIIRRDSLAVIDNSYPLKIAAGRMEGVKKGRINKFKLEESDNLNLFWNDVLIPNLQKRHNTLPVHTLEEISHLKNLFPHAIKLFTVWHNKGIAAGTIIFETETVAHAQYISANDDKNHTGSLDFLYHEIITTVYAGKKYFDFGISNEQQGRKLNEGLAFWKESFGARTMVHDFYEVETANFELLNNVLTGNSIRV</sequence>
<dbReference type="Gene3D" id="3.40.630.30">
    <property type="match status" value="1"/>
</dbReference>
<name>A0A0A2M8M3_9FLAO</name>
<gene>
    <name evidence="1" type="ORF">Q765_04695</name>
</gene>
<proteinExistence type="predicted"/>
<dbReference type="OrthoDB" id="9808687at2"/>
<evidence type="ECO:0000313" key="2">
    <source>
        <dbReference type="Proteomes" id="UP000030152"/>
    </source>
</evidence>
<dbReference type="AlphaFoldDB" id="A0A0A2M8M3"/>
<dbReference type="RefSeq" id="WP_020212735.1">
    <property type="nucleotide sequence ID" value="NZ_JRLX01000003.1"/>
</dbReference>
<dbReference type="Proteomes" id="UP000030152">
    <property type="component" value="Unassembled WGS sequence"/>
</dbReference>